<protein>
    <submittedName>
        <fullName evidence="1">Uncharacterized protein</fullName>
    </submittedName>
</protein>
<name>A0AAU8J9Z3_9CYAN</name>
<gene>
    <name evidence="1" type="ORF">ABWT76_003690</name>
</gene>
<organism evidence="1">
    <name type="scientific">Planktothricoides raciborskii GIHE-MW2</name>
    <dbReference type="NCBI Taxonomy" id="2792601"/>
    <lineage>
        <taxon>Bacteria</taxon>
        <taxon>Bacillati</taxon>
        <taxon>Cyanobacteriota</taxon>
        <taxon>Cyanophyceae</taxon>
        <taxon>Oscillatoriophycideae</taxon>
        <taxon>Oscillatoriales</taxon>
        <taxon>Oscillatoriaceae</taxon>
        <taxon>Planktothricoides</taxon>
    </lineage>
</organism>
<dbReference type="RefSeq" id="WP_054466444.1">
    <property type="nucleotide sequence ID" value="NZ_CP159837.1"/>
</dbReference>
<dbReference type="AlphaFoldDB" id="A0AAU8J9Z3"/>
<evidence type="ECO:0000313" key="1">
    <source>
        <dbReference type="EMBL" id="XCM35037.1"/>
    </source>
</evidence>
<reference evidence="1" key="1">
    <citation type="submission" date="2024-07" db="EMBL/GenBank/DDBJ databases">
        <authorList>
            <person name="Kim Y.J."/>
            <person name="Jeong J.Y."/>
        </authorList>
    </citation>
    <scope>NUCLEOTIDE SEQUENCE</scope>
    <source>
        <strain evidence="1">GIHE-MW2</strain>
    </source>
</reference>
<proteinExistence type="predicted"/>
<sequence>MNTKLGNSELTLAEVFFQVYQQGKIEHSHRQHLRATLLKENISEEEQTAINRLLYAVRRGWLQIAE</sequence>
<accession>A0AAU8J9Z3</accession>
<dbReference type="EMBL" id="CP159837">
    <property type="protein sequence ID" value="XCM35037.1"/>
    <property type="molecule type" value="Genomic_DNA"/>
</dbReference>